<keyword evidence="2" id="KW-1185">Reference proteome</keyword>
<gene>
    <name evidence="1" type="ORF">PoB_001666800</name>
</gene>
<organism evidence="1 2">
    <name type="scientific">Plakobranchus ocellatus</name>
    <dbReference type="NCBI Taxonomy" id="259542"/>
    <lineage>
        <taxon>Eukaryota</taxon>
        <taxon>Metazoa</taxon>
        <taxon>Spiralia</taxon>
        <taxon>Lophotrochozoa</taxon>
        <taxon>Mollusca</taxon>
        <taxon>Gastropoda</taxon>
        <taxon>Heterobranchia</taxon>
        <taxon>Euthyneura</taxon>
        <taxon>Panpulmonata</taxon>
        <taxon>Sacoglossa</taxon>
        <taxon>Placobranchoidea</taxon>
        <taxon>Plakobranchidae</taxon>
        <taxon>Plakobranchus</taxon>
    </lineage>
</organism>
<comment type="caution">
    <text evidence="1">The sequence shown here is derived from an EMBL/GenBank/DDBJ whole genome shotgun (WGS) entry which is preliminary data.</text>
</comment>
<evidence type="ECO:0000313" key="2">
    <source>
        <dbReference type="Proteomes" id="UP000735302"/>
    </source>
</evidence>
<protein>
    <submittedName>
        <fullName evidence="1">Uncharacterized protein</fullName>
    </submittedName>
</protein>
<proteinExistence type="predicted"/>
<dbReference type="AlphaFoldDB" id="A0AAV3Z6D3"/>
<evidence type="ECO:0000313" key="1">
    <source>
        <dbReference type="EMBL" id="GFN90162.1"/>
    </source>
</evidence>
<sequence>MRTCHYLLADSYVIDNVLCQTTTRYLRLLGCRQARTPVAGLEPAIEESLQISGQTRWLLRHRSFGGRWDLGLYYLGHLSSGQRPRLDYICKDLTVTRFRTKRSTLLDFNQGAEAISYR</sequence>
<dbReference type="Proteomes" id="UP000735302">
    <property type="component" value="Unassembled WGS sequence"/>
</dbReference>
<name>A0AAV3Z6D3_9GAST</name>
<reference evidence="1 2" key="1">
    <citation type="journal article" date="2021" name="Elife">
        <title>Chloroplast acquisition without the gene transfer in kleptoplastic sea slugs, Plakobranchus ocellatus.</title>
        <authorList>
            <person name="Maeda T."/>
            <person name="Takahashi S."/>
            <person name="Yoshida T."/>
            <person name="Shimamura S."/>
            <person name="Takaki Y."/>
            <person name="Nagai Y."/>
            <person name="Toyoda A."/>
            <person name="Suzuki Y."/>
            <person name="Arimoto A."/>
            <person name="Ishii H."/>
            <person name="Satoh N."/>
            <person name="Nishiyama T."/>
            <person name="Hasebe M."/>
            <person name="Maruyama T."/>
            <person name="Minagawa J."/>
            <person name="Obokata J."/>
            <person name="Shigenobu S."/>
        </authorList>
    </citation>
    <scope>NUCLEOTIDE SEQUENCE [LARGE SCALE GENOMIC DNA]</scope>
</reference>
<accession>A0AAV3Z6D3</accession>
<dbReference type="EMBL" id="BLXT01001997">
    <property type="protein sequence ID" value="GFN90162.1"/>
    <property type="molecule type" value="Genomic_DNA"/>
</dbReference>